<name>A0A392MMM1_9FABA</name>
<keyword evidence="1" id="KW-0520">NAD</keyword>
<evidence type="ECO:0000259" key="2">
    <source>
        <dbReference type="PROSITE" id="PS50104"/>
    </source>
</evidence>
<accession>A0A392MMM1</accession>
<feature type="non-terminal residue" evidence="3">
    <location>
        <position position="163"/>
    </location>
</feature>
<dbReference type="PANTHER" id="PTHR32009">
    <property type="entry name" value="TMV RESISTANCE PROTEIN N-LIKE"/>
    <property type="match status" value="1"/>
</dbReference>
<dbReference type="Gene3D" id="3.40.50.10140">
    <property type="entry name" value="Toll/interleukin-1 receptor homology (TIR) domain"/>
    <property type="match status" value="1"/>
</dbReference>
<proteinExistence type="predicted"/>
<dbReference type="SUPFAM" id="SSF52200">
    <property type="entry name" value="Toll/Interleukin receptor TIR domain"/>
    <property type="match status" value="1"/>
</dbReference>
<dbReference type="AlphaFoldDB" id="A0A392MMM1"/>
<dbReference type="PANTHER" id="PTHR32009:SF151">
    <property type="entry name" value="TIR DOMAIN-CONTAINING PROTEIN-RELATED"/>
    <property type="match status" value="1"/>
</dbReference>
<evidence type="ECO:0000313" key="4">
    <source>
        <dbReference type="Proteomes" id="UP000265520"/>
    </source>
</evidence>
<protein>
    <submittedName>
        <fullName evidence="3">NBS-containing resistance-like protein</fullName>
    </submittedName>
</protein>
<comment type="caution">
    <text evidence="3">The sequence shown here is derived from an EMBL/GenBank/DDBJ whole genome shotgun (WGS) entry which is preliminary data.</text>
</comment>
<keyword evidence="4" id="KW-1185">Reference proteome</keyword>
<dbReference type="InterPro" id="IPR035897">
    <property type="entry name" value="Toll_tir_struct_dom_sf"/>
</dbReference>
<evidence type="ECO:0000313" key="3">
    <source>
        <dbReference type="EMBL" id="MCH88631.1"/>
    </source>
</evidence>
<sequence>MKSYDVYLSFCDEDASSFALDLYTALSSEAGVVVFWDDERIGSVDHREIPTSVLNVIGDCKVAVIVFSVKYVNSISFLQELEKITECCRITDGFMVMPVFYDGVRLSFGIFERDLFGGKAFHDFVDKVSKEEIFQEKDKFMSWVAAITSATIDSGESSDLEDG</sequence>
<organism evidence="3 4">
    <name type="scientific">Trifolium medium</name>
    <dbReference type="NCBI Taxonomy" id="97028"/>
    <lineage>
        <taxon>Eukaryota</taxon>
        <taxon>Viridiplantae</taxon>
        <taxon>Streptophyta</taxon>
        <taxon>Embryophyta</taxon>
        <taxon>Tracheophyta</taxon>
        <taxon>Spermatophyta</taxon>
        <taxon>Magnoliopsida</taxon>
        <taxon>eudicotyledons</taxon>
        <taxon>Gunneridae</taxon>
        <taxon>Pentapetalae</taxon>
        <taxon>rosids</taxon>
        <taxon>fabids</taxon>
        <taxon>Fabales</taxon>
        <taxon>Fabaceae</taxon>
        <taxon>Papilionoideae</taxon>
        <taxon>50 kb inversion clade</taxon>
        <taxon>NPAAA clade</taxon>
        <taxon>Hologalegina</taxon>
        <taxon>IRL clade</taxon>
        <taxon>Trifolieae</taxon>
        <taxon>Trifolium</taxon>
    </lineage>
</organism>
<dbReference type="PROSITE" id="PS50104">
    <property type="entry name" value="TIR"/>
    <property type="match status" value="1"/>
</dbReference>
<dbReference type="SMART" id="SM00255">
    <property type="entry name" value="TIR"/>
    <property type="match status" value="1"/>
</dbReference>
<feature type="domain" description="TIR" evidence="2">
    <location>
        <begin position="2"/>
        <end position="132"/>
    </location>
</feature>
<reference evidence="3 4" key="1">
    <citation type="journal article" date="2018" name="Front. Plant Sci.">
        <title>Red Clover (Trifolium pratense) and Zigzag Clover (T. medium) - A Picture of Genomic Similarities and Differences.</title>
        <authorList>
            <person name="Dluhosova J."/>
            <person name="Istvanek J."/>
            <person name="Nedelnik J."/>
            <person name="Repkova J."/>
        </authorList>
    </citation>
    <scope>NUCLEOTIDE SEQUENCE [LARGE SCALE GENOMIC DNA]</scope>
    <source>
        <strain evidence="4">cv. 10/8</strain>
        <tissue evidence="3">Leaf</tissue>
    </source>
</reference>
<gene>
    <name evidence="3" type="ORF">A2U01_0009522</name>
</gene>
<dbReference type="InterPro" id="IPR000157">
    <property type="entry name" value="TIR_dom"/>
</dbReference>
<evidence type="ECO:0000256" key="1">
    <source>
        <dbReference type="ARBA" id="ARBA00023027"/>
    </source>
</evidence>
<dbReference type="Proteomes" id="UP000265520">
    <property type="component" value="Unassembled WGS sequence"/>
</dbReference>
<dbReference type="EMBL" id="LXQA010014533">
    <property type="protein sequence ID" value="MCH88631.1"/>
    <property type="molecule type" value="Genomic_DNA"/>
</dbReference>
<dbReference type="GO" id="GO:0007165">
    <property type="term" value="P:signal transduction"/>
    <property type="evidence" value="ECO:0007669"/>
    <property type="project" value="InterPro"/>
</dbReference>
<dbReference type="Pfam" id="PF01582">
    <property type="entry name" value="TIR"/>
    <property type="match status" value="1"/>
</dbReference>